<protein>
    <submittedName>
        <fullName evidence="2">Uncharacterized protein</fullName>
    </submittedName>
</protein>
<evidence type="ECO:0000313" key="2">
    <source>
        <dbReference type="EMBL" id="KAF7425362.1"/>
    </source>
</evidence>
<sequence>MYRVILAARYYAVQSPGNESPKAVPTLQEPSADSDPRFLTEVELIVDAISSSRGLIRRDQILLQVVQDSFLINRQIPRKNDEPDKDTNDLEGQGEITLRRSP</sequence>
<keyword evidence="3" id="KW-1185">Reference proteome</keyword>
<organism evidence="2 3">
    <name type="scientific">Vespula pensylvanica</name>
    <name type="common">Western yellow jacket</name>
    <name type="synonym">Wasp</name>
    <dbReference type="NCBI Taxonomy" id="30213"/>
    <lineage>
        <taxon>Eukaryota</taxon>
        <taxon>Metazoa</taxon>
        <taxon>Ecdysozoa</taxon>
        <taxon>Arthropoda</taxon>
        <taxon>Hexapoda</taxon>
        <taxon>Insecta</taxon>
        <taxon>Pterygota</taxon>
        <taxon>Neoptera</taxon>
        <taxon>Endopterygota</taxon>
        <taxon>Hymenoptera</taxon>
        <taxon>Apocrita</taxon>
        <taxon>Aculeata</taxon>
        <taxon>Vespoidea</taxon>
        <taxon>Vespidae</taxon>
        <taxon>Vespinae</taxon>
        <taxon>Vespula</taxon>
    </lineage>
</organism>
<feature type="region of interest" description="Disordered" evidence="1">
    <location>
        <begin position="74"/>
        <end position="102"/>
    </location>
</feature>
<feature type="compositionally biased region" description="Basic and acidic residues" evidence="1">
    <location>
        <begin position="78"/>
        <end position="88"/>
    </location>
</feature>
<comment type="caution">
    <text evidence="2">The sequence shown here is derived from an EMBL/GenBank/DDBJ whole genome shotgun (WGS) entry which is preliminary data.</text>
</comment>
<name>A0A834P295_VESPE</name>
<dbReference type="Proteomes" id="UP000600918">
    <property type="component" value="Unassembled WGS sequence"/>
</dbReference>
<dbReference type="EMBL" id="JACSDY010000006">
    <property type="protein sequence ID" value="KAF7425362.1"/>
    <property type="molecule type" value="Genomic_DNA"/>
</dbReference>
<reference evidence="2" key="1">
    <citation type="journal article" date="2020" name="G3 (Bethesda)">
        <title>High-Quality Assemblies for Three Invasive Social Wasps from the &lt;i&gt;Vespula&lt;/i&gt; Genus.</title>
        <authorList>
            <person name="Harrop T.W.R."/>
            <person name="Guhlin J."/>
            <person name="McLaughlin G.M."/>
            <person name="Permina E."/>
            <person name="Stockwell P."/>
            <person name="Gilligan J."/>
            <person name="Le Lec M.F."/>
            <person name="Gruber M.A.M."/>
            <person name="Quinn O."/>
            <person name="Lovegrove M."/>
            <person name="Duncan E.J."/>
            <person name="Remnant E.J."/>
            <person name="Van Eeckhoven J."/>
            <person name="Graham B."/>
            <person name="Knapp R.A."/>
            <person name="Langford K.W."/>
            <person name="Kronenberg Z."/>
            <person name="Press M.O."/>
            <person name="Eacker S.M."/>
            <person name="Wilson-Rankin E.E."/>
            <person name="Purcell J."/>
            <person name="Lester P.J."/>
            <person name="Dearden P.K."/>
        </authorList>
    </citation>
    <scope>NUCLEOTIDE SEQUENCE</scope>
    <source>
        <strain evidence="2">Volc-1</strain>
    </source>
</reference>
<evidence type="ECO:0000313" key="3">
    <source>
        <dbReference type="Proteomes" id="UP000600918"/>
    </source>
</evidence>
<proteinExistence type="predicted"/>
<evidence type="ECO:0000256" key="1">
    <source>
        <dbReference type="SAM" id="MobiDB-lite"/>
    </source>
</evidence>
<gene>
    <name evidence="2" type="ORF">H0235_007800</name>
</gene>
<accession>A0A834P295</accession>
<dbReference type="AlphaFoldDB" id="A0A834P295"/>